<sequence>MYARAHARAVIALPRGQAGILPSRQELDAGRGLANTNTVYDGEHEGAAPLPLVPSFLAPVPHHTDDDNDIDIDPPQPREGSSPPTPSHASSSSHQTTPLLPPRTTARVWIEIDLQTLNALFCVTGFGKDLWCGICGGGL</sequence>
<feature type="compositionally biased region" description="Low complexity" evidence="1">
    <location>
        <begin position="87"/>
        <end position="101"/>
    </location>
</feature>
<dbReference type="OrthoDB" id="6407410at2759"/>
<keyword evidence="3" id="KW-1185">Reference proteome</keyword>
<feature type="region of interest" description="Disordered" evidence="1">
    <location>
        <begin position="35"/>
        <end position="101"/>
    </location>
</feature>
<dbReference type="GeneID" id="54299795"/>
<organism evidence="2 3">
    <name type="scientific">Aplosporella prunicola CBS 121167</name>
    <dbReference type="NCBI Taxonomy" id="1176127"/>
    <lineage>
        <taxon>Eukaryota</taxon>
        <taxon>Fungi</taxon>
        <taxon>Dikarya</taxon>
        <taxon>Ascomycota</taxon>
        <taxon>Pezizomycotina</taxon>
        <taxon>Dothideomycetes</taxon>
        <taxon>Dothideomycetes incertae sedis</taxon>
        <taxon>Botryosphaeriales</taxon>
        <taxon>Aplosporellaceae</taxon>
        <taxon>Aplosporella</taxon>
    </lineage>
</organism>
<gene>
    <name evidence="2" type="ORF">K452DRAFT_300111</name>
</gene>
<dbReference type="RefSeq" id="XP_033395266.1">
    <property type="nucleotide sequence ID" value="XM_033542298.1"/>
</dbReference>
<proteinExistence type="predicted"/>
<evidence type="ECO:0000313" key="2">
    <source>
        <dbReference type="EMBL" id="KAF2139553.1"/>
    </source>
</evidence>
<accession>A0A6A6B872</accession>
<dbReference type="InterPro" id="IPR021369">
    <property type="entry name" value="DUF2985"/>
</dbReference>
<dbReference type="Pfam" id="PF11204">
    <property type="entry name" value="DUF2985"/>
    <property type="match status" value="1"/>
</dbReference>
<dbReference type="EMBL" id="ML995492">
    <property type="protein sequence ID" value="KAF2139553.1"/>
    <property type="molecule type" value="Genomic_DNA"/>
</dbReference>
<dbReference type="AlphaFoldDB" id="A0A6A6B872"/>
<name>A0A6A6B872_9PEZI</name>
<reference evidence="2" key="1">
    <citation type="journal article" date="2020" name="Stud. Mycol.">
        <title>101 Dothideomycetes genomes: a test case for predicting lifestyles and emergence of pathogens.</title>
        <authorList>
            <person name="Haridas S."/>
            <person name="Albert R."/>
            <person name="Binder M."/>
            <person name="Bloem J."/>
            <person name="Labutti K."/>
            <person name="Salamov A."/>
            <person name="Andreopoulos B."/>
            <person name="Baker S."/>
            <person name="Barry K."/>
            <person name="Bills G."/>
            <person name="Bluhm B."/>
            <person name="Cannon C."/>
            <person name="Castanera R."/>
            <person name="Culley D."/>
            <person name="Daum C."/>
            <person name="Ezra D."/>
            <person name="Gonzalez J."/>
            <person name="Henrissat B."/>
            <person name="Kuo A."/>
            <person name="Liang C."/>
            <person name="Lipzen A."/>
            <person name="Lutzoni F."/>
            <person name="Magnuson J."/>
            <person name="Mondo S."/>
            <person name="Nolan M."/>
            <person name="Ohm R."/>
            <person name="Pangilinan J."/>
            <person name="Park H.-J."/>
            <person name="Ramirez L."/>
            <person name="Alfaro M."/>
            <person name="Sun H."/>
            <person name="Tritt A."/>
            <person name="Yoshinaga Y."/>
            <person name="Zwiers L.-H."/>
            <person name="Turgeon B."/>
            <person name="Goodwin S."/>
            <person name="Spatafora J."/>
            <person name="Crous P."/>
            <person name="Grigoriev I."/>
        </authorList>
    </citation>
    <scope>NUCLEOTIDE SEQUENCE</scope>
    <source>
        <strain evidence="2">CBS 121167</strain>
    </source>
</reference>
<evidence type="ECO:0000256" key="1">
    <source>
        <dbReference type="SAM" id="MobiDB-lite"/>
    </source>
</evidence>
<protein>
    <submittedName>
        <fullName evidence="2">Uncharacterized protein</fullName>
    </submittedName>
</protein>
<dbReference type="Proteomes" id="UP000799438">
    <property type="component" value="Unassembled WGS sequence"/>
</dbReference>
<evidence type="ECO:0000313" key="3">
    <source>
        <dbReference type="Proteomes" id="UP000799438"/>
    </source>
</evidence>